<dbReference type="GO" id="GO:0000827">
    <property type="term" value="F:inositol-1,3,4,5,6-pentakisphosphate kinase activity"/>
    <property type="evidence" value="ECO:0007669"/>
    <property type="project" value="EnsemblFungi"/>
</dbReference>
<dbReference type="GO" id="GO:0008440">
    <property type="term" value="F:inositol-1,4,5-trisphosphate 3-kinase activity"/>
    <property type="evidence" value="ECO:0007669"/>
    <property type="project" value="EnsemblFungi"/>
</dbReference>
<dbReference type="GO" id="GO:0030674">
    <property type="term" value="F:protein-macromolecule adaptor activity"/>
    <property type="evidence" value="ECO:0007669"/>
    <property type="project" value="EnsemblFungi"/>
</dbReference>
<keyword evidence="6" id="KW-1185">Reference proteome</keyword>
<evidence type="ECO:0000313" key="5">
    <source>
        <dbReference type="EMBL" id="ODV93481.1"/>
    </source>
</evidence>
<dbReference type="PANTHER" id="PTHR12400">
    <property type="entry name" value="INOSITOL POLYPHOSPHATE KINASE"/>
    <property type="match status" value="1"/>
</dbReference>
<dbReference type="InterPro" id="IPR038286">
    <property type="entry name" value="IPK_sf"/>
</dbReference>
<evidence type="ECO:0000313" key="6">
    <source>
        <dbReference type="Proteomes" id="UP000094236"/>
    </source>
</evidence>
<dbReference type="AlphaFoldDB" id="A0A1E4TP12"/>
<comment type="similarity">
    <text evidence="1 4">Belongs to the inositol phosphokinase (IPK) family.</text>
</comment>
<dbReference type="EC" id="2.7.-.-" evidence="4"/>
<sequence>MDSLTELNHQAAGHPDCMQTVDGSLFAKLTTQQEIDFYNAFQQERQGEIEEEIDDERIRLQDWMPVYIGNLVCGVTKELEQTGQVDEKILKAARDVEPVMNNLQQGNDNKQYILLENLLYGYNKPSILDIKLGSKLYDSFASDSKRQRLEKVSQETTSGSLNFRICGMKILSNEIPQITLQSNIPINEVIEIDNSGQDTYLAFNKYFGRGLTKDTIKDGLKIFFLNNNLEHMIQKKILQNFHTRLILLYNCLLEEKIESISSSLLFIFENDIQRWKSLDYNDPVMADSPFLNEQEEEEEEDTQEETNRQLSRLALIDFAHSKKLDPTDPRKYDENIVKGIHSLIETISEILDEIS</sequence>
<proteinExistence type="inferred from homology"/>
<evidence type="ECO:0000256" key="2">
    <source>
        <dbReference type="ARBA" id="ARBA00022679"/>
    </source>
</evidence>
<dbReference type="GO" id="GO:0050821">
    <property type="term" value="P:protein stabilization"/>
    <property type="evidence" value="ECO:0007669"/>
    <property type="project" value="EnsemblFungi"/>
</dbReference>
<dbReference type="GO" id="GO:0000824">
    <property type="term" value="F:inositol-1,4,5,6-tetrakisphosphate 3-kinase activity"/>
    <property type="evidence" value="ECO:0007669"/>
    <property type="project" value="EnsemblFungi"/>
</dbReference>
<dbReference type="GO" id="GO:0000823">
    <property type="term" value="F:inositol-1,4,5-trisphosphate 6-kinase activity"/>
    <property type="evidence" value="ECO:0007669"/>
    <property type="project" value="EnsemblFungi"/>
</dbReference>
<evidence type="ECO:0000256" key="4">
    <source>
        <dbReference type="RuleBase" id="RU363090"/>
    </source>
</evidence>
<dbReference type="GO" id="GO:0000821">
    <property type="term" value="P:regulation of arginine metabolic process"/>
    <property type="evidence" value="ECO:0007669"/>
    <property type="project" value="EnsemblFungi"/>
</dbReference>
<dbReference type="InterPro" id="IPR005522">
    <property type="entry name" value="IPK"/>
</dbReference>
<dbReference type="Pfam" id="PF03770">
    <property type="entry name" value="IPK"/>
    <property type="match status" value="1"/>
</dbReference>
<dbReference type="GO" id="GO:0005737">
    <property type="term" value="C:cytoplasm"/>
    <property type="evidence" value="ECO:0007669"/>
    <property type="project" value="TreeGrafter"/>
</dbReference>
<name>A0A1E4TP12_PACTA</name>
<accession>A0A1E4TP12</accession>
<dbReference type="GO" id="GO:0000122">
    <property type="term" value="P:negative regulation of transcription by RNA polymerase II"/>
    <property type="evidence" value="ECO:0007669"/>
    <property type="project" value="EnsemblFungi"/>
</dbReference>
<reference evidence="6" key="1">
    <citation type="submission" date="2016-05" db="EMBL/GenBank/DDBJ databases">
        <title>Comparative genomics of biotechnologically important yeasts.</title>
        <authorList>
            <consortium name="DOE Joint Genome Institute"/>
            <person name="Riley R."/>
            <person name="Haridas S."/>
            <person name="Wolfe K.H."/>
            <person name="Lopes M.R."/>
            <person name="Hittinger C.T."/>
            <person name="Goker M."/>
            <person name="Salamov A."/>
            <person name="Wisecaver J."/>
            <person name="Long T.M."/>
            <person name="Aerts A.L."/>
            <person name="Barry K."/>
            <person name="Choi C."/>
            <person name="Clum A."/>
            <person name="Coughlan A.Y."/>
            <person name="Deshpande S."/>
            <person name="Douglass A.P."/>
            <person name="Hanson S.J."/>
            <person name="Klenk H.-P."/>
            <person name="Labutti K."/>
            <person name="Lapidus A."/>
            <person name="Lindquist E."/>
            <person name="Lipzen A."/>
            <person name="Meier-Kolthoff J.P."/>
            <person name="Ohm R.A."/>
            <person name="Otillar R.P."/>
            <person name="Pangilinan J."/>
            <person name="Peng Y."/>
            <person name="Rokas A."/>
            <person name="Rosa C.A."/>
            <person name="Scheuner C."/>
            <person name="Sibirny A.A."/>
            <person name="Slot J.C."/>
            <person name="Stielow J.B."/>
            <person name="Sun H."/>
            <person name="Kurtzman C.P."/>
            <person name="Blackwell M."/>
            <person name="Grigoriev I.V."/>
            <person name="Jeffries T.W."/>
        </authorList>
    </citation>
    <scope>NUCLEOTIDE SEQUENCE [LARGE SCALE GENOMIC DNA]</scope>
    <source>
        <strain evidence="6">NRRL Y-2460</strain>
    </source>
</reference>
<dbReference type="OrthoDB" id="338650at2759"/>
<keyword evidence="2 4" id="KW-0808">Transferase</keyword>
<dbReference type="Proteomes" id="UP000094236">
    <property type="component" value="Unassembled WGS sequence"/>
</dbReference>
<evidence type="ECO:0000256" key="3">
    <source>
        <dbReference type="ARBA" id="ARBA00022777"/>
    </source>
</evidence>
<organism evidence="5 6">
    <name type="scientific">Pachysolen tannophilus NRRL Y-2460</name>
    <dbReference type="NCBI Taxonomy" id="669874"/>
    <lineage>
        <taxon>Eukaryota</taxon>
        <taxon>Fungi</taxon>
        <taxon>Dikarya</taxon>
        <taxon>Ascomycota</taxon>
        <taxon>Saccharomycotina</taxon>
        <taxon>Pichiomycetes</taxon>
        <taxon>Pachysolenaceae</taxon>
        <taxon>Pachysolen</taxon>
    </lineage>
</organism>
<dbReference type="EMBL" id="KV454018">
    <property type="protein sequence ID" value="ODV93481.1"/>
    <property type="molecule type" value="Genomic_DNA"/>
</dbReference>
<dbReference type="GO" id="GO:0005634">
    <property type="term" value="C:nucleus"/>
    <property type="evidence" value="ECO:0007669"/>
    <property type="project" value="EnsemblFungi"/>
</dbReference>
<dbReference type="PANTHER" id="PTHR12400:SF103">
    <property type="entry name" value="INOSITOL POLYPHOSPHATE MULTIKINASE"/>
    <property type="match status" value="1"/>
</dbReference>
<dbReference type="GO" id="GO:0016236">
    <property type="term" value="P:macroautophagy"/>
    <property type="evidence" value="ECO:0007669"/>
    <property type="project" value="EnsemblFungi"/>
</dbReference>
<gene>
    <name evidence="5" type="ORF">PACTADRAFT_52058</name>
</gene>
<protein>
    <recommendedName>
        <fullName evidence="4">Kinase</fullName>
        <ecNumber evidence="4">2.7.-.-</ecNumber>
    </recommendedName>
</protein>
<keyword evidence="3 4" id="KW-0418">Kinase</keyword>
<dbReference type="GO" id="GO:0000825">
    <property type="term" value="F:inositol-1,3,4,5-tetrakisphosphate 6-kinase activity"/>
    <property type="evidence" value="ECO:0007669"/>
    <property type="project" value="EnsemblFungi"/>
</dbReference>
<dbReference type="GO" id="GO:0032958">
    <property type="term" value="P:inositol phosphate biosynthetic process"/>
    <property type="evidence" value="ECO:0007669"/>
    <property type="project" value="EnsemblFungi"/>
</dbReference>
<evidence type="ECO:0000256" key="1">
    <source>
        <dbReference type="ARBA" id="ARBA00007374"/>
    </source>
</evidence>
<dbReference type="SUPFAM" id="SSF56104">
    <property type="entry name" value="SAICAR synthase-like"/>
    <property type="match status" value="1"/>
</dbReference>
<dbReference type="GO" id="GO:0045944">
    <property type="term" value="P:positive regulation of transcription by RNA polymerase II"/>
    <property type="evidence" value="ECO:0007669"/>
    <property type="project" value="EnsemblFungi"/>
</dbReference>
<dbReference type="STRING" id="669874.A0A1E4TP12"/>
<dbReference type="Gene3D" id="3.30.470.160">
    <property type="entry name" value="Inositol polyphosphate kinase"/>
    <property type="match status" value="1"/>
</dbReference>
<dbReference type="GO" id="GO:0016303">
    <property type="term" value="F:1-phosphatidylinositol-3-kinase activity"/>
    <property type="evidence" value="ECO:0007669"/>
    <property type="project" value="EnsemblFungi"/>
</dbReference>